<dbReference type="Pfam" id="PF01476">
    <property type="entry name" value="LysM"/>
    <property type="match status" value="1"/>
</dbReference>
<dbReference type="InterPro" id="IPR018392">
    <property type="entry name" value="LysM"/>
</dbReference>
<keyword evidence="3" id="KW-1185">Reference proteome</keyword>
<feature type="domain" description="LysM" evidence="1">
    <location>
        <begin position="141"/>
        <end position="184"/>
    </location>
</feature>
<dbReference type="FunFam" id="2.70.70.10:FF:000006">
    <property type="entry name" value="M23 family peptidase"/>
    <property type="match status" value="1"/>
</dbReference>
<evidence type="ECO:0000313" key="3">
    <source>
        <dbReference type="Proteomes" id="UP000012371"/>
    </source>
</evidence>
<dbReference type="EMBL" id="AOGW02000010">
    <property type="protein sequence ID" value="EMY61662.1"/>
    <property type="molecule type" value="Genomic_DNA"/>
</dbReference>
<dbReference type="SMART" id="SM00257">
    <property type="entry name" value="LysM"/>
    <property type="match status" value="1"/>
</dbReference>
<sequence>MSKRQRSKGLGVVLSQVIRFDSFFVSCSRFLPLGPDNLAVKIFRLVTLSLLVLSGTQIVANPFQKIHSEINETIPGSESGMFRLFGSQSQESEIHKLFSVGVNSNGDEEEVELASLDLPKYIDVSPVVSNTVVHESGIILKKYAVQKKDNLSKIARSFSIELAKLKKHNGLTSDQLKIGQVLEVPVQVKNASSSRVVLKKIFIMPVPQSRVTSRYGRRVDPFNKYNRVYHTGLDLAAKVGAPVLSAADGEVVFTGRNGGYGNSVTIQHKNGYKTVYAHCSQILVEVGETVKMGRVVALVGRTGTATGAHLHFEVFRNGKIMNPESALSITEKQVTRLPKSEVAGM</sequence>
<dbReference type="AlphaFoldDB" id="N1VY15"/>
<dbReference type="Pfam" id="PF01551">
    <property type="entry name" value="Peptidase_M23"/>
    <property type="match status" value="1"/>
</dbReference>
<dbReference type="InterPro" id="IPR016047">
    <property type="entry name" value="M23ase_b-sheet_dom"/>
</dbReference>
<dbReference type="CDD" id="cd12797">
    <property type="entry name" value="M23_peptidase"/>
    <property type="match status" value="1"/>
</dbReference>
<evidence type="ECO:0000313" key="2">
    <source>
        <dbReference type="EMBL" id="EMY61662.1"/>
    </source>
</evidence>
<dbReference type="InterPro" id="IPR050570">
    <property type="entry name" value="Cell_wall_metabolism_enzyme"/>
</dbReference>
<dbReference type="Proteomes" id="UP000012371">
    <property type="component" value="Unassembled WGS sequence"/>
</dbReference>
<protein>
    <submittedName>
        <fullName evidence="2">Peptidase, M23 family</fullName>
    </submittedName>
</protein>
<reference evidence="2" key="1">
    <citation type="submission" date="2013-03" db="EMBL/GenBank/DDBJ databases">
        <authorList>
            <person name="Harkins D.M."/>
            <person name="Durkin A.S."/>
            <person name="Brinkac L.M."/>
            <person name="Haft D.H."/>
            <person name="Selengut J.D."/>
            <person name="Sanka R."/>
            <person name="DePew J."/>
            <person name="Purushe J."/>
            <person name="Hartskeerl R.A."/>
            <person name="Ahmed A."/>
            <person name="van der Linden H."/>
            <person name="Goris M.G.A."/>
            <person name="Vinetz J.M."/>
            <person name="Sutton G.G."/>
            <person name="Nierman W.C."/>
            <person name="Fouts D.E."/>
        </authorList>
    </citation>
    <scope>NUCLEOTIDE SEQUENCE [LARGE SCALE GENOMIC DNA]</scope>
    <source>
        <strain evidence="2">LT 11-33</strain>
    </source>
</reference>
<dbReference type="InterPro" id="IPR011055">
    <property type="entry name" value="Dup_hybrid_motif"/>
</dbReference>
<dbReference type="Gene3D" id="2.70.70.10">
    <property type="entry name" value="Glucose Permease (Domain IIA)"/>
    <property type="match status" value="1"/>
</dbReference>
<comment type="caution">
    <text evidence="2">The sequence shown here is derived from an EMBL/GenBank/DDBJ whole genome shotgun (WGS) entry which is preliminary data.</text>
</comment>
<dbReference type="CDD" id="cd00118">
    <property type="entry name" value="LysM"/>
    <property type="match status" value="1"/>
</dbReference>
<proteinExistence type="predicted"/>
<dbReference type="Gene3D" id="3.10.350.10">
    <property type="entry name" value="LysM domain"/>
    <property type="match status" value="1"/>
</dbReference>
<dbReference type="PANTHER" id="PTHR21666:SF286">
    <property type="entry name" value="LIPOPROTEIN NLPD"/>
    <property type="match status" value="1"/>
</dbReference>
<dbReference type="SUPFAM" id="SSF51261">
    <property type="entry name" value="Duplicated hybrid motif"/>
    <property type="match status" value="1"/>
</dbReference>
<dbReference type="InterPro" id="IPR036779">
    <property type="entry name" value="LysM_dom_sf"/>
</dbReference>
<organism evidence="2 3">
    <name type="scientific">Leptospira terpstrae serovar Hualin str. LT 11-33 = ATCC 700639</name>
    <dbReference type="NCBI Taxonomy" id="1257025"/>
    <lineage>
        <taxon>Bacteria</taxon>
        <taxon>Pseudomonadati</taxon>
        <taxon>Spirochaetota</taxon>
        <taxon>Spirochaetia</taxon>
        <taxon>Leptospirales</taxon>
        <taxon>Leptospiraceae</taxon>
        <taxon>Leptospira</taxon>
    </lineage>
</organism>
<evidence type="ECO:0000259" key="1">
    <source>
        <dbReference type="PROSITE" id="PS51782"/>
    </source>
</evidence>
<dbReference type="SUPFAM" id="SSF54106">
    <property type="entry name" value="LysM domain"/>
    <property type="match status" value="1"/>
</dbReference>
<accession>N1VY15</accession>
<dbReference type="GO" id="GO:0004222">
    <property type="term" value="F:metalloendopeptidase activity"/>
    <property type="evidence" value="ECO:0007669"/>
    <property type="project" value="TreeGrafter"/>
</dbReference>
<dbReference type="PROSITE" id="PS51782">
    <property type="entry name" value="LYSM"/>
    <property type="match status" value="1"/>
</dbReference>
<name>N1VY15_9LEPT</name>
<dbReference type="RefSeq" id="WP_002974343.1">
    <property type="nucleotide sequence ID" value="NZ_AOGW02000010.1"/>
</dbReference>
<dbReference type="STRING" id="1257025.LEP1GSC203_1602"/>
<gene>
    <name evidence="2" type="ORF">LEP1GSC203_1602</name>
</gene>
<dbReference type="PANTHER" id="PTHR21666">
    <property type="entry name" value="PEPTIDASE-RELATED"/>
    <property type="match status" value="1"/>
</dbReference>